<comment type="caution">
    <text evidence="1">The sequence shown here is derived from an EMBL/GenBank/DDBJ whole genome shotgun (WGS) entry which is preliminary data.</text>
</comment>
<proteinExistence type="predicted"/>
<evidence type="ECO:0000313" key="2">
    <source>
        <dbReference type="Proteomes" id="UP000233469"/>
    </source>
</evidence>
<sequence>MILPELPQAVAFKNNTLRNNPMLCPEDRLMMLTPQLIREYISTWYCKNLQN</sequence>
<name>A0A2N1M230_9GLOM</name>
<dbReference type="VEuPathDB" id="FungiDB:RhiirA1_421646"/>
<protein>
    <submittedName>
        <fullName evidence="1">Uncharacterized protein</fullName>
    </submittedName>
</protein>
<dbReference type="VEuPathDB" id="FungiDB:FUN_014760"/>
<organism evidence="1 2">
    <name type="scientific">Rhizophagus irregularis</name>
    <dbReference type="NCBI Taxonomy" id="588596"/>
    <lineage>
        <taxon>Eukaryota</taxon>
        <taxon>Fungi</taxon>
        <taxon>Fungi incertae sedis</taxon>
        <taxon>Mucoromycota</taxon>
        <taxon>Glomeromycotina</taxon>
        <taxon>Glomeromycetes</taxon>
        <taxon>Glomerales</taxon>
        <taxon>Glomeraceae</taxon>
        <taxon>Rhizophagus</taxon>
    </lineage>
</organism>
<reference evidence="1 2" key="2">
    <citation type="submission" date="2017-10" db="EMBL/GenBank/DDBJ databases">
        <title>Extensive intraspecific genome diversity in a model arbuscular mycorrhizal fungus.</title>
        <authorList>
            <person name="Chen E.C.H."/>
            <person name="Morin E."/>
            <person name="Baudet D."/>
            <person name="Noel J."/>
            <person name="Ndikumana S."/>
            <person name="Charron P."/>
            <person name="St-Onge C."/>
            <person name="Giorgi J."/>
            <person name="Grigoriev I.V."/>
            <person name="Roux C."/>
            <person name="Martin F.M."/>
            <person name="Corradi N."/>
        </authorList>
    </citation>
    <scope>NUCLEOTIDE SEQUENCE [LARGE SCALE GENOMIC DNA]</scope>
    <source>
        <strain evidence="1 2">C2</strain>
    </source>
</reference>
<reference evidence="1 2" key="1">
    <citation type="submission" date="2016-04" db="EMBL/GenBank/DDBJ databases">
        <title>Genome analyses suggest a sexual origin of heterokaryosis in a supposedly ancient asexual fungus.</title>
        <authorList>
            <person name="Ropars J."/>
            <person name="Sedzielewska K."/>
            <person name="Noel J."/>
            <person name="Charron P."/>
            <person name="Farinelli L."/>
            <person name="Marton T."/>
            <person name="Kruger M."/>
            <person name="Pelin A."/>
            <person name="Brachmann A."/>
            <person name="Corradi N."/>
        </authorList>
    </citation>
    <scope>NUCLEOTIDE SEQUENCE [LARGE SCALE GENOMIC DNA]</scope>
    <source>
        <strain evidence="1 2">C2</strain>
    </source>
</reference>
<dbReference type="AlphaFoldDB" id="A0A2N1M230"/>
<dbReference type="EMBL" id="LLXL01007022">
    <property type="protein sequence ID" value="PKK55701.1"/>
    <property type="molecule type" value="Genomic_DNA"/>
</dbReference>
<dbReference type="Proteomes" id="UP000233469">
    <property type="component" value="Unassembled WGS sequence"/>
</dbReference>
<accession>A0A2N1M230</accession>
<gene>
    <name evidence="1" type="ORF">RhiirC2_801726</name>
</gene>
<evidence type="ECO:0000313" key="1">
    <source>
        <dbReference type="EMBL" id="PKK55701.1"/>
    </source>
</evidence>